<dbReference type="Pfam" id="PF00005">
    <property type="entry name" value="ABC_tran"/>
    <property type="match status" value="1"/>
</dbReference>
<proteinExistence type="predicted"/>
<dbReference type="GO" id="GO:0016887">
    <property type="term" value="F:ATP hydrolysis activity"/>
    <property type="evidence" value="ECO:0007669"/>
    <property type="project" value="InterPro"/>
</dbReference>
<reference evidence="5 6" key="1">
    <citation type="submission" date="2018-12" db="EMBL/GenBank/DDBJ databases">
        <title>The complete genome of the methanogenic archaea of the candidate phylum Verstraetearchaeota, obtained from the metagenome of underground thermal water.</title>
        <authorList>
            <person name="Kadnikov V.V."/>
            <person name="Mardanov A.V."/>
            <person name="Beletsky A.V."/>
            <person name="Karnachuk O.V."/>
            <person name="Ravin N.V."/>
        </authorList>
    </citation>
    <scope>NUCLEOTIDE SEQUENCE [LARGE SCALE GENOMIC DNA]</scope>
    <source>
        <strain evidence="5">Ch88</strain>
    </source>
</reference>
<evidence type="ECO:0000256" key="2">
    <source>
        <dbReference type="ARBA" id="ARBA00022741"/>
    </source>
</evidence>
<dbReference type="EMBL" id="RXGA01000003">
    <property type="protein sequence ID" value="RWX73158.1"/>
    <property type="molecule type" value="Genomic_DNA"/>
</dbReference>
<dbReference type="InterPro" id="IPR027417">
    <property type="entry name" value="P-loop_NTPase"/>
</dbReference>
<dbReference type="SMART" id="SM00382">
    <property type="entry name" value="AAA"/>
    <property type="match status" value="1"/>
</dbReference>
<comment type="caution">
    <text evidence="5">The sequence shown here is derived from an EMBL/GenBank/DDBJ whole genome shotgun (WGS) entry which is preliminary data.</text>
</comment>
<dbReference type="PANTHER" id="PTHR24220">
    <property type="entry name" value="IMPORT ATP-BINDING PROTEIN"/>
    <property type="match status" value="1"/>
</dbReference>
<organism evidence="5 6">
    <name type="scientific">Methanosuratincola subterraneus</name>
    <dbReference type="NCBI Taxonomy" id="2593994"/>
    <lineage>
        <taxon>Archaea</taxon>
        <taxon>Thermoproteota</taxon>
        <taxon>Methanosuratincolia</taxon>
        <taxon>Candidatus Methanomethylicales</taxon>
        <taxon>Candidatus Methanomethylicaceae</taxon>
        <taxon>Candidatus Methanosuratincola (ex Vanwonterghem et al. 2016)</taxon>
    </lineage>
</organism>
<sequence>MIEVRNLTKIFNRGKFNETAAVLDVSLKVKDRSIVALTGPSGCGKTTLLSMIGLILTPTSGEILYDGENVLLASDFWRTMFRRQSFGFIFQHINLLPQYTTLENILLPLYSSDVDPWEYEGKAREWLSRLGIADRAEHLVEQLSGGEQQRAAFVRALIKEPKYIFADEPTVFVDEETSRIIYNVFSSLRDSGKTVLLSTHDPELMKIADETYRFCKGRLV</sequence>
<dbReference type="PROSITE" id="PS50893">
    <property type="entry name" value="ABC_TRANSPORTER_2"/>
    <property type="match status" value="1"/>
</dbReference>
<dbReference type="InterPro" id="IPR003439">
    <property type="entry name" value="ABC_transporter-like_ATP-bd"/>
</dbReference>
<dbReference type="Proteomes" id="UP000288215">
    <property type="component" value="Unassembled WGS sequence"/>
</dbReference>
<dbReference type="InterPro" id="IPR017871">
    <property type="entry name" value="ABC_transporter-like_CS"/>
</dbReference>
<evidence type="ECO:0000256" key="3">
    <source>
        <dbReference type="ARBA" id="ARBA00022840"/>
    </source>
</evidence>
<dbReference type="GO" id="GO:0005524">
    <property type="term" value="F:ATP binding"/>
    <property type="evidence" value="ECO:0007669"/>
    <property type="project" value="UniProtKB-KW"/>
</dbReference>
<accession>A0A3S3RE78</accession>
<dbReference type="PROSITE" id="PS00211">
    <property type="entry name" value="ABC_TRANSPORTER_1"/>
    <property type="match status" value="1"/>
</dbReference>
<dbReference type="GO" id="GO:0022857">
    <property type="term" value="F:transmembrane transporter activity"/>
    <property type="evidence" value="ECO:0007669"/>
    <property type="project" value="TreeGrafter"/>
</dbReference>
<keyword evidence="1" id="KW-0813">Transport</keyword>
<gene>
    <name evidence="5" type="ORF">Metus_1132</name>
</gene>
<dbReference type="CDD" id="cd03255">
    <property type="entry name" value="ABC_MJ0796_LolCDE_FtsE"/>
    <property type="match status" value="1"/>
</dbReference>
<feature type="domain" description="ABC transporter" evidence="4">
    <location>
        <begin position="2"/>
        <end position="220"/>
    </location>
</feature>
<dbReference type="InterPro" id="IPR003593">
    <property type="entry name" value="AAA+_ATPase"/>
</dbReference>
<dbReference type="GO" id="GO:0005886">
    <property type="term" value="C:plasma membrane"/>
    <property type="evidence" value="ECO:0007669"/>
    <property type="project" value="TreeGrafter"/>
</dbReference>
<evidence type="ECO:0000313" key="5">
    <source>
        <dbReference type="EMBL" id="RWX73158.1"/>
    </source>
</evidence>
<dbReference type="SUPFAM" id="SSF52540">
    <property type="entry name" value="P-loop containing nucleoside triphosphate hydrolases"/>
    <property type="match status" value="1"/>
</dbReference>
<evidence type="ECO:0000259" key="4">
    <source>
        <dbReference type="PROSITE" id="PS50893"/>
    </source>
</evidence>
<dbReference type="AlphaFoldDB" id="A0A3S3RE78"/>
<dbReference type="InterPro" id="IPR017911">
    <property type="entry name" value="MacB-like_ATP-bd"/>
</dbReference>
<evidence type="ECO:0000313" key="6">
    <source>
        <dbReference type="Proteomes" id="UP000288215"/>
    </source>
</evidence>
<protein>
    <recommendedName>
        <fullName evidence="4">ABC transporter domain-containing protein</fullName>
    </recommendedName>
</protein>
<name>A0A3S3RE78_METS7</name>
<dbReference type="InterPro" id="IPR015854">
    <property type="entry name" value="ABC_transpr_LolD-like"/>
</dbReference>
<keyword evidence="2" id="KW-0547">Nucleotide-binding</keyword>
<dbReference type="Gene3D" id="3.40.50.300">
    <property type="entry name" value="P-loop containing nucleotide triphosphate hydrolases"/>
    <property type="match status" value="1"/>
</dbReference>
<keyword evidence="3" id="KW-0067">ATP-binding</keyword>
<evidence type="ECO:0000256" key="1">
    <source>
        <dbReference type="ARBA" id="ARBA00022448"/>
    </source>
</evidence>